<sequence>MKSVIAFILCAIFAAATIVLAEDLLHLEDRWYQSTAGMIDSKTSNSRRSLLSRGGDIKAEITFYTGKDLKNAACYGRNNLPVYNAKDSDFIAAMYMNNFEHCYECVKICRGSGSRCVTVKVIDKCGGCPSGSQNIDLTKKAFQRLATLNEGRVDIRWRHVKCPKKGRWPTFEQKH</sequence>
<dbReference type="OrthoDB" id="623670at2759"/>
<dbReference type="AlphaFoldDB" id="A0A397GAY6"/>
<dbReference type="CDD" id="cd22191">
    <property type="entry name" value="DPBB_RlpA_EXP_N-like"/>
    <property type="match status" value="1"/>
</dbReference>
<evidence type="ECO:0000259" key="3">
    <source>
        <dbReference type="PROSITE" id="PS50842"/>
    </source>
</evidence>
<evidence type="ECO:0000313" key="4">
    <source>
        <dbReference type="EMBL" id="RHZ46768.1"/>
    </source>
</evidence>
<dbReference type="PANTHER" id="PTHR31836">
    <property type="match status" value="1"/>
</dbReference>
<dbReference type="Proteomes" id="UP000266861">
    <property type="component" value="Unassembled WGS sequence"/>
</dbReference>
<gene>
    <name evidence="4" type="ORF">Glove_606g87</name>
</gene>
<name>A0A397GAY6_9GLOM</name>
<evidence type="ECO:0000256" key="2">
    <source>
        <dbReference type="SAM" id="SignalP"/>
    </source>
</evidence>
<keyword evidence="1 2" id="KW-0732">Signal</keyword>
<reference evidence="4 5" key="1">
    <citation type="submission" date="2018-08" db="EMBL/GenBank/DDBJ databases">
        <title>Genome and evolution of the arbuscular mycorrhizal fungus Diversispora epigaea (formerly Glomus versiforme) and its bacterial endosymbionts.</title>
        <authorList>
            <person name="Sun X."/>
            <person name="Fei Z."/>
            <person name="Harrison M."/>
        </authorList>
    </citation>
    <scope>NUCLEOTIDE SEQUENCE [LARGE SCALE GENOMIC DNA]</scope>
    <source>
        <strain evidence="4 5">IT104</strain>
    </source>
</reference>
<evidence type="ECO:0000313" key="5">
    <source>
        <dbReference type="Proteomes" id="UP000266861"/>
    </source>
</evidence>
<feature type="domain" description="Expansin-like EG45" evidence="3">
    <location>
        <begin position="102"/>
        <end position="167"/>
    </location>
</feature>
<organism evidence="4 5">
    <name type="scientific">Diversispora epigaea</name>
    <dbReference type="NCBI Taxonomy" id="1348612"/>
    <lineage>
        <taxon>Eukaryota</taxon>
        <taxon>Fungi</taxon>
        <taxon>Fungi incertae sedis</taxon>
        <taxon>Mucoromycota</taxon>
        <taxon>Glomeromycotina</taxon>
        <taxon>Glomeromycetes</taxon>
        <taxon>Diversisporales</taxon>
        <taxon>Diversisporaceae</taxon>
        <taxon>Diversispora</taxon>
    </lineage>
</organism>
<proteinExistence type="predicted"/>
<dbReference type="SUPFAM" id="SSF50685">
    <property type="entry name" value="Barwin-like endoglucanases"/>
    <property type="match status" value="1"/>
</dbReference>
<dbReference type="Gene3D" id="2.40.40.10">
    <property type="entry name" value="RlpA-like domain"/>
    <property type="match status" value="1"/>
</dbReference>
<evidence type="ECO:0000256" key="1">
    <source>
        <dbReference type="ARBA" id="ARBA00022729"/>
    </source>
</evidence>
<feature type="signal peptide" evidence="2">
    <location>
        <begin position="1"/>
        <end position="21"/>
    </location>
</feature>
<protein>
    <recommendedName>
        <fullName evidence="3">Expansin-like EG45 domain-containing protein</fullName>
    </recommendedName>
</protein>
<dbReference type="InterPro" id="IPR036908">
    <property type="entry name" value="RlpA-like_sf"/>
</dbReference>
<accession>A0A397GAY6</accession>
<dbReference type="EMBL" id="PQFF01000504">
    <property type="protein sequence ID" value="RHZ46768.1"/>
    <property type="molecule type" value="Genomic_DNA"/>
</dbReference>
<feature type="chain" id="PRO_5017230480" description="Expansin-like EG45 domain-containing protein" evidence="2">
    <location>
        <begin position="22"/>
        <end position="175"/>
    </location>
</feature>
<dbReference type="PANTHER" id="PTHR31836:SF22">
    <property type="entry name" value="RLPA-LIKE PROTEIN DOUBLE-PSI BETA-BARREL DOMAIN-CONTAINING PROTEIN"/>
    <property type="match status" value="1"/>
</dbReference>
<dbReference type="STRING" id="1348612.A0A397GAY6"/>
<dbReference type="PROSITE" id="PS50842">
    <property type="entry name" value="EXPANSIN_EG45"/>
    <property type="match status" value="1"/>
</dbReference>
<dbReference type="InterPro" id="IPR007112">
    <property type="entry name" value="Expansin/allergen_DPBB_dom"/>
</dbReference>
<dbReference type="InterPro" id="IPR051477">
    <property type="entry name" value="Expansin_CellWall"/>
</dbReference>
<keyword evidence="5" id="KW-1185">Reference proteome</keyword>
<comment type="caution">
    <text evidence="4">The sequence shown here is derived from an EMBL/GenBank/DDBJ whole genome shotgun (WGS) entry which is preliminary data.</text>
</comment>